<keyword evidence="11" id="KW-0539">Nucleus</keyword>
<dbReference type="SMART" id="SM01291">
    <property type="entry name" value="N-SET"/>
    <property type="match status" value="1"/>
</dbReference>
<feature type="compositionally biased region" description="Acidic residues" evidence="17">
    <location>
        <begin position="1808"/>
        <end position="1818"/>
    </location>
</feature>
<feature type="domain" description="SET" evidence="20">
    <location>
        <begin position="2066"/>
        <end position="2183"/>
    </location>
</feature>
<sequence length="2205" mass="241813">MSEAHCLDSIDEDILILIFSRLGVPDLLSVRQACQRINKITRLRIVWYNACVFNILRPGYPFPDVPLDDLTEFDLERYTRLAHRLSIRWTSRSSLGSQYRAQSPAVFDSFPLTRERSFKASTSTEITAVRFLHGRKERYMLAVSKGIWSTLSLWRIDGPGGKKSQNAVAPHECTKWSPKGALFSKFVLNKDVKSEGVVALSVFMAGQQNRRQTIVLTLEGIETAGSDIEFKVLSTIDTTLEPMEMRGHIIAFADESSQTVLFNRRTGLSGLLQHEQEQGVFLHDPCVQVVFAYHSVLVVRARSLHLFPWPELLAPDVIQPTQSIGHHTFGWVDGISAVLPAQKFNEHSNNTLGNIPIMILSRTPSHDPWSSDVCTLDLYKLEPNPAFIPPTTNDAAPGFWNAVPGATSPYIFPPLLTAQADSRRGPIRCQDIMLGKYGTAMWLHPRDSATHGLVSSDTHLQEIPLQSTPWSDERLVAAVLSGPLESVARDVMGDNAGLDGSAVPGGASARRGSEYVRVTTIARNVDNDWTALDYDEAMGRVAIGSSFGKLTIMELPAVVEVGVVDAGLGKKNDCGKQQPVVLCGFVSSRAFSSSLVHHLPRLFFSFTPSSSAAAPRRMSGRPPPSGPRALRPSAQPSSSSTPTVAPAPAAQSQHQGPSSSFTASRIGAAPPTGPRSLLNGGAPSAPAGFRKSKYANGYNSTSAPGISGPGPSTLQHRHRLKSRELESAPLQVNGSWQSQQSQQPNEWNDHAEGRLVGSTSRDRVVINTKSTFLQRPHPDDPPPPKNDPPPPPPPPISEPPPPPPPQPADPPPPQPADPPPPPPPPLLAPLPPQPDESSPPSLITLARSPLARLQNDFPTFRPSGSQPPPPESLPPESPPPPPAGPPPPLPKFSISIPRRDKSPPPPPPSHPPPPEPHAPPPPPSAPPTQPPPPPLVSFKLPTPLYGQARTLTLASSPSPSPSPPSPPPPPSSTPPPSITPPPPPPPQSPPPPPPFDPPPPPPPPDSHPPPPPSPPLADRTPQYYHSSSSETHLYRRSPRFPSHPPRSSRWDGQQSPRRRSPSRSPGPVRQPTPPRSPSPQLYSLPPPLPWPPAKSELPPHRPFKVLFDPAVDIHPSRYRSIIDNIRKNAPPEVVQERIKSKGKGKDILTRFEGEIFRREVEEAEMDVDGEVPDRSKEGSDVEEKSEAGAKAQVWEDELVLRDPRKHQPAKKSTRLRTELYEVHYEYDANSYGPPPATSVLVANISPLTSQAQIRRYFAAHGTITAFENQIDSETGGALGIVYLRYSTHDDAKKCVEKENGRRPTSGGAGMIMAGDNGDEIRVVLDGQGSKLAAVRKELEERKKRAKQKDREAKGSDRDGRVDRDRGRDSRGMDRDSRGDRDGRDSVRSGRDSIRHGSTPNPGTPMGHGRDQRRPGHQHHSQSYHGSHSRTSHDSRRPTHPANSSSQPQHLPPPSNQSSQPSAPPMHHPLPPKPVTNGITDNDPPPRSLSKKIPAALLKARQEVAKSFTQQPSRERDLSRQGSTYTPSSTSTPVHREWDRGRNGTRDKGRTYASPIHQYDYGSPMDLSRSPTPSPVRGGKRGTAATKEDAEKERIAVVNELAKNGKDHIKISGGAQLTSAINDGDVREFVGGFKVDQVLKDRTGWYVSFETGDVARRAAMVLNNRTISYHSVTVSVHPAPAPIAVHDKTRWSDDELIDQTKALLMKELFGVLEKDIREGVVTIDLRKFMASEKAKGSAGPTATEVRPTERKGLKGLSFKKQKKAEEPKPLEVPLPDIVDDDATMDLDLEPPQKKQKKEVKKSRRVAEVPDIESEDEDDAAPTPTLTSDVGLKRLISETVEAEEPAKKKQKTDVDQSVKVKKGTKKKDKKLPILDSDVDEVVLPNNLDYSAPRVTQLRITPESSLSPSRSPSPVRKPLPPPTLSLDGVLEDDEDQYFARLVLLREPPSALAPTVDSTEPPSEEGQPPIRRHVTGSARTEGYYKISHAEKAAYVSQYQARTMASEATAQVEDTQPKHVTSSRSNRANARRRAQGLEEINQVQQAIALSKGETTANELSFKFNQLQTRKKHLRFARSPIHDWGLYAMEKISRGEMVIEYVGEVIRAQVADKREKVYERQGIGSSYLFRIDEDLVVDATKKGNLGRLINHSCDPNCTAKIITINGEKKIVIYAKQDIELGDEITYDYHFPIEQDKIPCLCGSAKCRGYLN</sequence>
<evidence type="ECO:0000256" key="11">
    <source>
        <dbReference type="ARBA" id="ARBA00023242"/>
    </source>
</evidence>
<feature type="compositionally biased region" description="Polar residues" evidence="17">
    <location>
        <begin position="697"/>
        <end position="714"/>
    </location>
</feature>
<dbReference type="InterPro" id="IPR003616">
    <property type="entry name" value="Post-SET_dom"/>
</dbReference>
<keyword evidence="6" id="KW-0949">S-adenosyl-L-methionine</keyword>
<evidence type="ECO:0000313" key="23">
    <source>
        <dbReference type="Proteomes" id="UP000623687"/>
    </source>
</evidence>
<comment type="catalytic activity">
    <reaction evidence="15">
        <text>N(6),N(6)-dimethyl-L-lysyl(4)-[histone H3] + S-adenosyl-L-methionine = N(6),N(6),N(6)-trimethyl-L-lysyl(4)-[histone H3] + S-adenosyl-L-homocysteine + H(+)</text>
        <dbReference type="Rhea" id="RHEA:60272"/>
        <dbReference type="Rhea" id="RHEA-COMP:15537"/>
        <dbReference type="Rhea" id="RHEA-COMP:15540"/>
        <dbReference type="ChEBI" id="CHEBI:15378"/>
        <dbReference type="ChEBI" id="CHEBI:57856"/>
        <dbReference type="ChEBI" id="CHEBI:59789"/>
        <dbReference type="ChEBI" id="CHEBI:61961"/>
        <dbReference type="ChEBI" id="CHEBI:61976"/>
    </reaction>
</comment>
<dbReference type="InterPro" id="IPR037841">
    <property type="entry name" value="SET_SETD1A/B"/>
</dbReference>
<dbReference type="OrthoDB" id="308383at2759"/>
<dbReference type="PROSITE" id="PS50102">
    <property type="entry name" value="RRM"/>
    <property type="match status" value="1"/>
</dbReference>
<feature type="compositionally biased region" description="Pro residues" evidence="17">
    <location>
        <begin position="1068"/>
        <end position="1077"/>
    </location>
</feature>
<dbReference type="PROSITE" id="PS50181">
    <property type="entry name" value="FBOX"/>
    <property type="match status" value="1"/>
</dbReference>
<keyword evidence="9" id="KW-0805">Transcription regulation</keyword>
<keyword evidence="8 16" id="KW-0694">RNA-binding</keyword>
<evidence type="ECO:0000256" key="2">
    <source>
        <dbReference type="ARBA" id="ARBA00012182"/>
    </source>
</evidence>
<keyword evidence="23" id="KW-1185">Reference proteome</keyword>
<dbReference type="Gene3D" id="2.170.270.10">
    <property type="entry name" value="SET domain"/>
    <property type="match status" value="1"/>
</dbReference>
<evidence type="ECO:0000256" key="15">
    <source>
        <dbReference type="ARBA" id="ARBA00049129"/>
    </source>
</evidence>
<evidence type="ECO:0000256" key="6">
    <source>
        <dbReference type="ARBA" id="ARBA00022691"/>
    </source>
</evidence>
<dbReference type="SUPFAM" id="SSF81383">
    <property type="entry name" value="F-box domain"/>
    <property type="match status" value="1"/>
</dbReference>
<feature type="domain" description="F-box" evidence="19">
    <location>
        <begin position="4"/>
        <end position="50"/>
    </location>
</feature>
<feature type="compositionally biased region" description="Low complexity" evidence="17">
    <location>
        <begin position="1522"/>
        <end position="1532"/>
    </location>
</feature>
<name>A0A8H7A3G6_PLEOS</name>
<feature type="compositionally biased region" description="Pro residues" evidence="17">
    <location>
        <begin position="865"/>
        <end position="890"/>
    </location>
</feature>
<feature type="region of interest" description="Disordered" evidence="17">
    <location>
        <begin position="1294"/>
        <end position="1314"/>
    </location>
</feature>
<dbReference type="SMART" id="SM00508">
    <property type="entry name" value="PostSET"/>
    <property type="match status" value="1"/>
</dbReference>
<evidence type="ECO:0000256" key="8">
    <source>
        <dbReference type="ARBA" id="ARBA00022884"/>
    </source>
</evidence>
<evidence type="ECO:0000256" key="14">
    <source>
        <dbReference type="ARBA" id="ARBA00047583"/>
    </source>
</evidence>
<evidence type="ECO:0000256" key="5">
    <source>
        <dbReference type="ARBA" id="ARBA00022679"/>
    </source>
</evidence>
<evidence type="ECO:0000256" key="10">
    <source>
        <dbReference type="ARBA" id="ARBA00023163"/>
    </source>
</evidence>
<feature type="compositionally biased region" description="Pro residues" evidence="17">
    <location>
        <begin position="903"/>
        <end position="935"/>
    </location>
</feature>
<evidence type="ECO:0000256" key="7">
    <source>
        <dbReference type="ARBA" id="ARBA00022853"/>
    </source>
</evidence>
<dbReference type="PROSITE" id="PS50280">
    <property type="entry name" value="SET"/>
    <property type="match status" value="1"/>
</dbReference>
<feature type="compositionally biased region" description="Pro residues" evidence="17">
    <location>
        <begin position="958"/>
        <end position="1015"/>
    </location>
</feature>
<dbReference type="GO" id="GO:0032259">
    <property type="term" value="P:methylation"/>
    <property type="evidence" value="ECO:0007669"/>
    <property type="project" value="UniProtKB-KW"/>
</dbReference>
<keyword evidence="4 22" id="KW-0489">Methyltransferase</keyword>
<feature type="region of interest" description="Disordered" evidence="17">
    <location>
        <begin position="1946"/>
        <end position="1968"/>
    </location>
</feature>
<feature type="domain" description="RRM" evidence="18">
    <location>
        <begin position="1237"/>
        <end position="1327"/>
    </location>
</feature>
<dbReference type="EMBL" id="JACETU010000001">
    <property type="protein sequence ID" value="KAF7440049.1"/>
    <property type="molecule type" value="Genomic_DNA"/>
</dbReference>
<dbReference type="GO" id="GO:0140999">
    <property type="term" value="F:histone H3K4 trimethyltransferase activity"/>
    <property type="evidence" value="ECO:0007669"/>
    <property type="project" value="UniProtKB-EC"/>
</dbReference>
<evidence type="ECO:0000256" key="12">
    <source>
        <dbReference type="ARBA" id="ARBA00030093"/>
    </source>
</evidence>
<comment type="caution">
    <text evidence="22">The sequence shown here is derived from an EMBL/GenBank/DDBJ whole genome shotgun (WGS) entry which is preliminary data.</text>
</comment>
<dbReference type="PANTHER" id="PTHR45814">
    <property type="entry name" value="HISTONE-LYSINE N-METHYLTRANSFERASE SETD1"/>
    <property type="match status" value="1"/>
</dbReference>
<dbReference type="Proteomes" id="UP000623687">
    <property type="component" value="Unassembled WGS sequence"/>
</dbReference>
<feature type="domain" description="Post-SET" evidence="21">
    <location>
        <begin position="2189"/>
        <end position="2205"/>
    </location>
</feature>
<dbReference type="EC" id="2.1.1.354" evidence="2"/>
<evidence type="ECO:0000256" key="4">
    <source>
        <dbReference type="ARBA" id="ARBA00022603"/>
    </source>
</evidence>
<dbReference type="InterPro" id="IPR035979">
    <property type="entry name" value="RBD_domain_sf"/>
</dbReference>
<keyword evidence="7" id="KW-0156">Chromatin regulator</keyword>
<evidence type="ECO:0000313" key="22">
    <source>
        <dbReference type="EMBL" id="KAF7440049.1"/>
    </source>
</evidence>
<feature type="region of interest" description="Disordered" evidence="17">
    <location>
        <begin position="2002"/>
        <end position="2028"/>
    </location>
</feature>
<dbReference type="RefSeq" id="XP_036635893.1">
    <property type="nucleotide sequence ID" value="XM_036770048.1"/>
</dbReference>
<keyword evidence="10" id="KW-0804">Transcription</keyword>
<dbReference type="PANTHER" id="PTHR45814:SF2">
    <property type="entry name" value="HISTONE-LYSINE N-METHYLTRANSFERASE SETD1"/>
    <property type="match status" value="1"/>
</dbReference>
<proteinExistence type="predicted"/>
<feature type="compositionally biased region" description="Acidic residues" evidence="17">
    <location>
        <begin position="1776"/>
        <end position="1787"/>
    </location>
</feature>
<feature type="compositionally biased region" description="Pro residues" evidence="17">
    <location>
        <begin position="1461"/>
        <end position="1473"/>
    </location>
</feature>
<dbReference type="Pfam" id="PF11764">
    <property type="entry name" value="N-SET"/>
    <property type="match status" value="1"/>
</dbReference>
<accession>A0A8H7A3G6</accession>
<feature type="compositionally biased region" description="Basic and acidic residues" evidence="17">
    <location>
        <begin position="1842"/>
        <end position="1856"/>
    </location>
</feature>
<feature type="compositionally biased region" description="Basic residues" evidence="17">
    <location>
        <begin position="1414"/>
        <end position="1429"/>
    </location>
</feature>
<comment type="catalytic activity">
    <reaction evidence="14">
        <text>N(6)-methyl-L-lysyl(4)-[histone H3] + S-adenosyl-L-methionine = N(6),N(6)-dimethyl-L-lysyl(4)-[histone H3] + S-adenosyl-L-homocysteine + H(+)</text>
        <dbReference type="Rhea" id="RHEA:60268"/>
        <dbReference type="Rhea" id="RHEA-COMP:15540"/>
        <dbReference type="Rhea" id="RHEA-COMP:15543"/>
        <dbReference type="ChEBI" id="CHEBI:15378"/>
        <dbReference type="ChEBI" id="CHEBI:57856"/>
        <dbReference type="ChEBI" id="CHEBI:59789"/>
        <dbReference type="ChEBI" id="CHEBI:61929"/>
        <dbReference type="ChEBI" id="CHEBI:61976"/>
    </reaction>
</comment>
<protein>
    <recommendedName>
        <fullName evidence="3">Histone-lysine N-methyltransferase, H3 lysine-4 specific</fullName>
        <ecNumber evidence="2">2.1.1.354</ecNumber>
    </recommendedName>
    <alternativeName>
        <fullName evidence="12">SET domain-containing protein 1</fullName>
    </alternativeName>
</protein>
<feature type="compositionally biased region" description="Low complexity" evidence="17">
    <location>
        <begin position="1901"/>
        <end position="1911"/>
    </location>
</feature>
<reference evidence="22" key="1">
    <citation type="submission" date="2019-07" db="EMBL/GenBank/DDBJ databases">
        <authorList>
            <person name="Palmer J.M."/>
        </authorList>
    </citation>
    <scope>NUCLEOTIDE SEQUENCE</scope>
    <source>
        <strain evidence="22">PC9</strain>
    </source>
</reference>
<evidence type="ECO:0000256" key="16">
    <source>
        <dbReference type="PROSITE-ProRule" id="PRU00176"/>
    </source>
</evidence>
<evidence type="ECO:0000256" key="13">
    <source>
        <dbReference type="ARBA" id="ARBA00047571"/>
    </source>
</evidence>
<dbReference type="SMART" id="SM00317">
    <property type="entry name" value="SET"/>
    <property type="match status" value="1"/>
</dbReference>
<keyword evidence="5 22" id="KW-0808">Transferase</keyword>
<dbReference type="InterPro" id="IPR000504">
    <property type="entry name" value="RRM_dom"/>
</dbReference>
<dbReference type="Pfam" id="PF00856">
    <property type="entry name" value="SET"/>
    <property type="match status" value="1"/>
</dbReference>
<feature type="region of interest" description="Disordered" evidence="17">
    <location>
        <begin position="1731"/>
        <end position="1865"/>
    </location>
</feature>
<dbReference type="InterPro" id="IPR036047">
    <property type="entry name" value="F-box-like_dom_sf"/>
</dbReference>
<feature type="compositionally biased region" description="Basic and acidic residues" evidence="17">
    <location>
        <begin position="1533"/>
        <end position="1549"/>
    </location>
</feature>
<feature type="compositionally biased region" description="Pro residues" evidence="17">
    <location>
        <begin position="783"/>
        <end position="834"/>
    </location>
</feature>
<dbReference type="InterPro" id="IPR024657">
    <property type="entry name" value="COMPASS_Set1_N-SET"/>
</dbReference>
<organism evidence="22 23">
    <name type="scientific">Pleurotus ostreatus</name>
    <name type="common">Oyster mushroom</name>
    <name type="synonym">White-rot fungus</name>
    <dbReference type="NCBI Taxonomy" id="5322"/>
    <lineage>
        <taxon>Eukaryota</taxon>
        <taxon>Fungi</taxon>
        <taxon>Dikarya</taxon>
        <taxon>Basidiomycota</taxon>
        <taxon>Agaricomycotina</taxon>
        <taxon>Agaricomycetes</taxon>
        <taxon>Agaricomycetidae</taxon>
        <taxon>Agaricales</taxon>
        <taxon>Pleurotineae</taxon>
        <taxon>Pleurotaceae</taxon>
        <taxon>Pleurotus</taxon>
    </lineage>
</organism>
<gene>
    <name evidence="22" type="primary">SET1</name>
    <name evidence="22" type="ORF">PC9H_000391</name>
</gene>
<feature type="region of interest" description="Disordered" evidence="17">
    <location>
        <begin position="1164"/>
        <end position="1189"/>
    </location>
</feature>
<dbReference type="SMART" id="SM00360">
    <property type="entry name" value="RRM"/>
    <property type="match status" value="1"/>
</dbReference>
<evidence type="ECO:0000259" key="21">
    <source>
        <dbReference type="PROSITE" id="PS50868"/>
    </source>
</evidence>
<comment type="catalytic activity">
    <reaction evidence="13">
        <text>L-lysyl(4)-[histone H3] + 3 S-adenosyl-L-methionine = N(6),N(6),N(6)-trimethyl-L-lysyl(4)-[histone H3] + 3 S-adenosyl-L-homocysteine + 3 H(+)</text>
        <dbReference type="Rhea" id="RHEA:60260"/>
        <dbReference type="Rhea" id="RHEA-COMP:15537"/>
        <dbReference type="Rhea" id="RHEA-COMP:15547"/>
        <dbReference type="ChEBI" id="CHEBI:15378"/>
        <dbReference type="ChEBI" id="CHEBI:29969"/>
        <dbReference type="ChEBI" id="CHEBI:57856"/>
        <dbReference type="ChEBI" id="CHEBI:59789"/>
        <dbReference type="ChEBI" id="CHEBI:61961"/>
        <dbReference type="EC" id="2.1.1.354"/>
    </reaction>
</comment>
<dbReference type="CDD" id="cd09917">
    <property type="entry name" value="F-box_SF"/>
    <property type="match status" value="1"/>
</dbReference>
<evidence type="ECO:0000256" key="9">
    <source>
        <dbReference type="ARBA" id="ARBA00023015"/>
    </source>
</evidence>
<feature type="region of interest" description="Disordered" evidence="17">
    <location>
        <begin position="611"/>
        <end position="1102"/>
    </location>
</feature>
<feature type="compositionally biased region" description="Basic and acidic residues" evidence="17">
    <location>
        <begin position="1339"/>
        <end position="1394"/>
    </location>
</feature>
<dbReference type="SUPFAM" id="SSF82199">
    <property type="entry name" value="SET domain"/>
    <property type="match status" value="1"/>
</dbReference>
<dbReference type="InterPro" id="IPR046341">
    <property type="entry name" value="SET_dom_sf"/>
</dbReference>
<feature type="compositionally biased region" description="Polar residues" evidence="17">
    <location>
        <begin position="2002"/>
        <end position="2015"/>
    </location>
</feature>
<dbReference type="PROSITE" id="PS50868">
    <property type="entry name" value="POST_SET"/>
    <property type="match status" value="1"/>
</dbReference>
<feature type="region of interest" description="Disordered" evidence="17">
    <location>
        <begin position="1339"/>
        <end position="1589"/>
    </location>
</feature>
<feature type="compositionally biased region" description="Polar residues" evidence="17">
    <location>
        <begin position="653"/>
        <end position="663"/>
    </location>
</feature>
<evidence type="ECO:0000259" key="18">
    <source>
        <dbReference type="PROSITE" id="PS50102"/>
    </source>
</evidence>
<dbReference type="VEuPathDB" id="FungiDB:PC9H_000391"/>
<dbReference type="Pfam" id="PF12937">
    <property type="entry name" value="F-box-like"/>
    <property type="match status" value="1"/>
</dbReference>
<feature type="compositionally biased region" description="Low complexity" evidence="17">
    <location>
        <begin position="627"/>
        <end position="652"/>
    </location>
</feature>
<feature type="compositionally biased region" description="Basic residues" evidence="17">
    <location>
        <begin position="1792"/>
        <end position="1802"/>
    </location>
</feature>
<comment type="subcellular location">
    <subcellularLocation>
        <location evidence="1">Nucleus</location>
    </subcellularLocation>
</comment>
<feature type="region of interest" description="Disordered" evidence="17">
    <location>
        <begin position="1891"/>
        <end position="1925"/>
    </location>
</feature>
<evidence type="ECO:0000256" key="1">
    <source>
        <dbReference type="ARBA" id="ARBA00004123"/>
    </source>
</evidence>
<dbReference type="Gene3D" id="3.30.70.330">
    <property type="match status" value="1"/>
</dbReference>
<dbReference type="InterPro" id="IPR001214">
    <property type="entry name" value="SET_dom"/>
</dbReference>
<dbReference type="GeneID" id="59370232"/>
<evidence type="ECO:0000256" key="17">
    <source>
        <dbReference type="SAM" id="MobiDB-lite"/>
    </source>
</evidence>
<dbReference type="SUPFAM" id="SSF54928">
    <property type="entry name" value="RNA-binding domain, RBD"/>
    <property type="match status" value="1"/>
</dbReference>
<evidence type="ECO:0000256" key="3">
    <source>
        <dbReference type="ARBA" id="ARBA00015839"/>
    </source>
</evidence>
<dbReference type="GO" id="GO:0003723">
    <property type="term" value="F:RNA binding"/>
    <property type="evidence" value="ECO:0007669"/>
    <property type="project" value="UniProtKB-UniRule"/>
</dbReference>
<evidence type="ECO:0000259" key="20">
    <source>
        <dbReference type="PROSITE" id="PS50280"/>
    </source>
</evidence>
<dbReference type="CDD" id="cd19169">
    <property type="entry name" value="SET_SETD1"/>
    <property type="match status" value="1"/>
</dbReference>
<dbReference type="InterPro" id="IPR012677">
    <property type="entry name" value="Nucleotide-bd_a/b_plait_sf"/>
</dbReference>
<feature type="compositionally biased region" description="Basic and acidic residues" evidence="17">
    <location>
        <begin position="1171"/>
        <end position="1187"/>
    </location>
</feature>
<dbReference type="GO" id="GO:0048188">
    <property type="term" value="C:Set1C/COMPASS complex"/>
    <property type="evidence" value="ECO:0007669"/>
    <property type="project" value="InterPro"/>
</dbReference>
<feature type="compositionally biased region" description="Polar residues" evidence="17">
    <location>
        <begin position="730"/>
        <end position="746"/>
    </location>
</feature>
<dbReference type="Pfam" id="PF00076">
    <property type="entry name" value="RRM_1"/>
    <property type="match status" value="1"/>
</dbReference>
<dbReference type="InterPro" id="IPR001810">
    <property type="entry name" value="F-box_dom"/>
</dbReference>
<evidence type="ECO:0000259" key="19">
    <source>
        <dbReference type="PROSITE" id="PS50181"/>
    </source>
</evidence>
<dbReference type="InterPro" id="IPR044570">
    <property type="entry name" value="Set1-like"/>
</dbReference>